<keyword evidence="4" id="KW-0456">Lyase</keyword>
<dbReference type="EMBL" id="LAZR01015400">
    <property type="protein sequence ID" value="KKM13348.1"/>
    <property type="molecule type" value="Genomic_DNA"/>
</dbReference>
<evidence type="ECO:0008006" key="6">
    <source>
        <dbReference type="Google" id="ProtNLM"/>
    </source>
</evidence>
<proteinExistence type="predicted"/>
<dbReference type="Gene3D" id="3.30.479.10">
    <property type="entry name" value="6-pyruvoyl tetrahydropterin synthase/QueD"/>
    <property type="match status" value="1"/>
</dbReference>
<organism evidence="5">
    <name type="scientific">marine sediment metagenome</name>
    <dbReference type="NCBI Taxonomy" id="412755"/>
    <lineage>
        <taxon>unclassified sequences</taxon>
        <taxon>metagenomes</taxon>
        <taxon>ecological metagenomes</taxon>
    </lineage>
</organism>
<dbReference type="GO" id="GO:0046872">
    <property type="term" value="F:metal ion binding"/>
    <property type="evidence" value="ECO:0007669"/>
    <property type="project" value="UniProtKB-KW"/>
</dbReference>
<evidence type="ECO:0000256" key="1">
    <source>
        <dbReference type="ARBA" id="ARBA00001947"/>
    </source>
</evidence>
<dbReference type="InterPro" id="IPR007115">
    <property type="entry name" value="6-PTP_synth/QueD"/>
</dbReference>
<accession>A0A0F9JTX3</accession>
<comment type="caution">
    <text evidence="5">The sequence shown here is derived from an EMBL/GenBank/DDBJ whole genome shotgun (WGS) entry which is preliminary data.</text>
</comment>
<keyword evidence="3" id="KW-0862">Zinc</keyword>
<dbReference type="AlphaFoldDB" id="A0A0F9JTX3"/>
<dbReference type="PANTHER" id="PTHR12589:SF7">
    <property type="entry name" value="6-PYRUVOYL TETRAHYDROBIOPTERIN SYNTHASE"/>
    <property type="match status" value="1"/>
</dbReference>
<dbReference type="SUPFAM" id="SSF55620">
    <property type="entry name" value="Tetrahydrobiopterin biosynthesis enzymes-like"/>
    <property type="match status" value="1"/>
</dbReference>
<evidence type="ECO:0000256" key="4">
    <source>
        <dbReference type="ARBA" id="ARBA00023239"/>
    </source>
</evidence>
<protein>
    <recommendedName>
        <fullName evidence="6">6-carboxy-5,6,7,8-tetrahydropterin synthase</fullName>
    </recommendedName>
</protein>
<comment type="cofactor">
    <cofactor evidence="1">
        <name>Zn(2+)</name>
        <dbReference type="ChEBI" id="CHEBI:29105"/>
    </cofactor>
</comment>
<keyword evidence="2" id="KW-0479">Metal-binding</keyword>
<name>A0A0F9JTX3_9ZZZZ</name>
<reference evidence="5" key="1">
    <citation type="journal article" date="2015" name="Nature">
        <title>Complex archaea that bridge the gap between prokaryotes and eukaryotes.</title>
        <authorList>
            <person name="Spang A."/>
            <person name="Saw J.H."/>
            <person name="Jorgensen S.L."/>
            <person name="Zaremba-Niedzwiedzka K."/>
            <person name="Martijn J."/>
            <person name="Lind A.E."/>
            <person name="van Eijk R."/>
            <person name="Schleper C."/>
            <person name="Guy L."/>
            <person name="Ettema T.J."/>
        </authorList>
    </citation>
    <scope>NUCLEOTIDE SEQUENCE</scope>
</reference>
<evidence type="ECO:0000256" key="3">
    <source>
        <dbReference type="ARBA" id="ARBA00022833"/>
    </source>
</evidence>
<sequence>MFTVTKRFDFSAAHQLPEHDGKCRNLHGHNYYFEVSVSSKELVAGGPQRGMVVDLGILSAIGKKYSSLHDHTFLNDLIDYPTAEVMAKDAYDYFCFHLKRDSGLSGLVVTSVKVQETDNGWATYEPD</sequence>
<evidence type="ECO:0000313" key="5">
    <source>
        <dbReference type="EMBL" id="KKM13348.1"/>
    </source>
</evidence>
<dbReference type="GO" id="GO:0070497">
    <property type="term" value="F:6-carboxytetrahydropterin synthase activity"/>
    <property type="evidence" value="ECO:0007669"/>
    <property type="project" value="TreeGrafter"/>
</dbReference>
<gene>
    <name evidence="5" type="ORF">LCGC14_1717150</name>
</gene>
<dbReference type="PANTHER" id="PTHR12589">
    <property type="entry name" value="PYRUVOYL TETRAHYDROBIOPTERIN SYNTHASE"/>
    <property type="match status" value="1"/>
</dbReference>
<evidence type="ECO:0000256" key="2">
    <source>
        <dbReference type="ARBA" id="ARBA00022723"/>
    </source>
</evidence>
<dbReference type="PIRSF" id="PIRSF006113">
    <property type="entry name" value="PTP_synth"/>
    <property type="match status" value="1"/>
</dbReference>
<dbReference type="InterPro" id="IPR038418">
    <property type="entry name" value="6-PTP_synth/QueD_sf"/>
</dbReference>
<dbReference type="Pfam" id="PF01242">
    <property type="entry name" value="PTPS"/>
    <property type="match status" value="1"/>
</dbReference>